<dbReference type="Proteomes" id="UP000304864">
    <property type="component" value="Chromosome"/>
</dbReference>
<evidence type="ECO:0000313" key="2">
    <source>
        <dbReference type="EMBL" id="QCU89493.1"/>
    </source>
</evidence>
<sequence length="115" mass="13204">MEISFDEKRGQLRIDLKTTATLCLKKQHHSLYMLNISLNGADLLSDEEILMNENASLEFTIPGYDSSSPLKLGGAIKHQTKVKNQYLVGFEFYKPSTHDTLIINEYFNFHQRHAT</sequence>
<dbReference type="OrthoDB" id="5612574at2"/>
<dbReference type="GO" id="GO:0035438">
    <property type="term" value="F:cyclic-di-GMP binding"/>
    <property type="evidence" value="ECO:0007669"/>
    <property type="project" value="InterPro"/>
</dbReference>
<gene>
    <name evidence="2" type="ORF">FE785_01995</name>
</gene>
<evidence type="ECO:0000259" key="1">
    <source>
        <dbReference type="Pfam" id="PF07238"/>
    </source>
</evidence>
<proteinExistence type="predicted"/>
<protein>
    <submittedName>
        <fullName evidence="2">PilZ domain-containing protein</fullName>
    </submittedName>
</protein>
<dbReference type="KEGG" id="thig:FE785_01995"/>
<organism evidence="2 3">
    <name type="scientific">Thiomicrorhabdus sediminis</name>
    <dbReference type="NCBI Taxonomy" id="2580412"/>
    <lineage>
        <taxon>Bacteria</taxon>
        <taxon>Pseudomonadati</taxon>
        <taxon>Pseudomonadota</taxon>
        <taxon>Gammaproteobacteria</taxon>
        <taxon>Thiotrichales</taxon>
        <taxon>Piscirickettsiaceae</taxon>
        <taxon>Thiomicrorhabdus</taxon>
    </lineage>
</organism>
<evidence type="ECO:0000313" key="3">
    <source>
        <dbReference type="Proteomes" id="UP000304864"/>
    </source>
</evidence>
<keyword evidence="3" id="KW-1185">Reference proteome</keyword>
<feature type="domain" description="PilZ" evidence="1">
    <location>
        <begin position="7"/>
        <end position="100"/>
    </location>
</feature>
<name>A0A4V1HHM0_9GAMM</name>
<dbReference type="Gene3D" id="2.40.10.220">
    <property type="entry name" value="predicted glycosyltransferase like domains"/>
    <property type="match status" value="1"/>
</dbReference>
<dbReference type="SUPFAM" id="SSF141371">
    <property type="entry name" value="PilZ domain-like"/>
    <property type="match status" value="1"/>
</dbReference>
<dbReference type="RefSeq" id="WP_138563904.1">
    <property type="nucleotide sequence ID" value="NZ_CP040602.1"/>
</dbReference>
<dbReference type="InterPro" id="IPR009875">
    <property type="entry name" value="PilZ_domain"/>
</dbReference>
<accession>A0A4V1HHM0</accession>
<dbReference type="EMBL" id="CP040602">
    <property type="protein sequence ID" value="QCU89493.1"/>
    <property type="molecule type" value="Genomic_DNA"/>
</dbReference>
<reference evidence="2 3" key="1">
    <citation type="submission" date="2019-05" db="EMBL/GenBank/DDBJ databases">
        <title>Thiomicrorhabdus sediminis sp. nov, a novel sulfur-oxidizing bacterium isolated from coastal sediment.</title>
        <authorList>
            <person name="Liu X."/>
        </authorList>
    </citation>
    <scope>NUCLEOTIDE SEQUENCE [LARGE SCALE GENOMIC DNA]</scope>
    <source>
        <strain evidence="2 3">G1</strain>
    </source>
</reference>
<dbReference type="Pfam" id="PF07238">
    <property type="entry name" value="PilZ"/>
    <property type="match status" value="1"/>
</dbReference>
<dbReference type="AlphaFoldDB" id="A0A4V1HHM0"/>